<protein>
    <recommendedName>
        <fullName evidence="6">NAD kinase</fullName>
        <ecNumber evidence="6">2.7.1.23</ecNumber>
    </recommendedName>
    <alternativeName>
        <fullName evidence="6">ATP-dependent NAD kinase</fullName>
    </alternativeName>
</protein>
<keyword evidence="6" id="KW-0547">Nucleotide-binding</keyword>
<comment type="similarity">
    <text evidence="6">Belongs to the NAD kinase family.</text>
</comment>
<sequence length="333" mass="34657">MHILIVRNNSNSRAVDASLLLATYVSTQGMECTLVDSSDLSSPDGCERADAALAAGADMAVVLGGDGTILRTARLVGTRGVPILGINFGRLGFLANSGEEGVVAVVAAALSDDVVAERRTNLRIDVVCEGEADPWADEADGEDEEDARADRAESGFCSALGPSSGDPADGRARSFFALNELAVTRGANGRIIDFDLSVSGALIAEMRGDGLVVATATGSTAYALSAGGPLVAPGFTGLVAVPLAPHTLHSRAIVTAGSDVVEMDLSKNADAREATLFVDGEPLSFDRPVRRVYVSRGAAPTVLLRYRGEGFYERVSKVFFEHDDAGRSPLARS</sequence>
<gene>
    <name evidence="6" type="primary">nadK</name>
    <name evidence="7" type="ORF">C2L80_12310</name>
</gene>
<feature type="binding site" evidence="6">
    <location>
        <position position="71"/>
    </location>
    <ligand>
        <name>NAD(+)</name>
        <dbReference type="ChEBI" id="CHEBI:57540"/>
    </ligand>
</feature>
<dbReference type="Pfam" id="PF20143">
    <property type="entry name" value="NAD_kinase_C"/>
    <property type="match status" value="1"/>
</dbReference>
<dbReference type="HAMAP" id="MF_00361">
    <property type="entry name" value="NAD_kinase"/>
    <property type="match status" value="1"/>
</dbReference>
<dbReference type="GO" id="GO:0046872">
    <property type="term" value="F:metal ion binding"/>
    <property type="evidence" value="ECO:0007669"/>
    <property type="project" value="UniProtKB-UniRule"/>
</dbReference>
<dbReference type="GO" id="GO:0003951">
    <property type="term" value="F:NAD+ kinase activity"/>
    <property type="evidence" value="ECO:0007669"/>
    <property type="project" value="UniProtKB-UniRule"/>
</dbReference>
<dbReference type="InterPro" id="IPR016064">
    <property type="entry name" value="NAD/diacylglycerol_kinase_sf"/>
</dbReference>
<evidence type="ECO:0000256" key="6">
    <source>
        <dbReference type="HAMAP-Rule" id="MF_00361"/>
    </source>
</evidence>
<proteinExistence type="inferred from homology"/>
<evidence type="ECO:0000256" key="2">
    <source>
        <dbReference type="ARBA" id="ARBA00022777"/>
    </source>
</evidence>
<evidence type="ECO:0000256" key="5">
    <source>
        <dbReference type="ARBA" id="ARBA00047925"/>
    </source>
</evidence>
<dbReference type="InterPro" id="IPR002504">
    <property type="entry name" value="NADK"/>
</dbReference>
<dbReference type="EMBL" id="PPEL01000107">
    <property type="protein sequence ID" value="PNV64373.1"/>
    <property type="molecule type" value="Genomic_DNA"/>
</dbReference>
<evidence type="ECO:0000256" key="3">
    <source>
        <dbReference type="ARBA" id="ARBA00022857"/>
    </source>
</evidence>
<evidence type="ECO:0000313" key="7">
    <source>
        <dbReference type="EMBL" id="PNV64373.1"/>
    </source>
</evidence>
<name>A0A2K2U228_9ACTN</name>
<feature type="binding site" evidence="6">
    <location>
        <position position="209"/>
    </location>
    <ligand>
        <name>NAD(+)</name>
        <dbReference type="ChEBI" id="CHEBI:57540"/>
    </ligand>
</feature>
<dbReference type="RefSeq" id="WP_087196787.1">
    <property type="nucleotide sequence ID" value="NZ_PPEL01000107.1"/>
</dbReference>
<evidence type="ECO:0000313" key="8">
    <source>
        <dbReference type="Proteomes" id="UP000236488"/>
    </source>
</evidence>
<feature type="binding site" evidence="6">
    <location>
        <begin position="179"/>
        <end position="180"/>
    </location>
    <ligand>
        <name>NAD(+)</name>
        <dbReference type="ChEBI" id="CHEBI:57540"/>
    </ligand>
</feature>
<comment type="subcellular location">
    <subcellularLocation>
        <location evidence="6">Cytoplasm</location>
    </subcellularLocation>
</comment>
<keyword evidence="6" id="KW-0963">Cytoplasm</keyword>
<dbReference type="Gene3D" id="2.60.200.30">
    <property type="entry name" value="Probable inorganic polyphosphate/atp-NAD kinase, domain 2"/>
    <property type="match status" value="1"/>
</dbReference>
<feature type="active site" description="Proton acceptor" evidence="6">
    <location>
        <position position="66"/>
    </location>
</feature>
<feature type="binding site" evidence="6">
    <location>
        <position position="244"/>
    </location>
    <ligand>
        <name>NAD(+)</name>
        <dbReference type="ChEBI" id="CHEBI:57540"/>
    </ligand>
</feature>
<dbReference type="GO" id="GO:0006741">
    <property type="term" value="P:NADP+ biosynthetic process"/>
    <property type="evidence" value="ECO:0007669"/>
    <property type="project" value="UniProtKB-UniRule"/>
</dbReference>
<dbReference type="Proteomes" id="UP000236488">
    <property type="component" value="Unassembled WGS sequence"/>
</dbReference>
<dbReference type="AlphaFoldDB" id="A0A2K2U228"/>
<dbReference type="EC" id="2.7.1.23" evidence="6"/>
<keyword evidence="8" id="KW-1185">Reference proteome</keyword>
<keyword evidence="3 6" id="KW-0521">NADP</keyword>
<comment type="caution">
    <text evidence="6">Lacks conserved residue(s) required for the propagation of feature annotation.</text>
</comment>
<dbReference type="Gene3D" id="3.40.50.10330">
    <property type="entry name" value="Probable inorganic polyphosphate/atp-NAD kinase, domain 1"/>
    <property type="match status" value="2"/>
</dbReference>
<dbReference type="GO" id="GO:0019674">
    <property type="term" value="P:NAD+ metabolic process"/>
    <property type="evidence" value="ECO:0007669"/>
    <property type="project" value="InterPro"/>
</dbReference>
<keyword evidence="2 6" id="KW-0418">Kinase</keyword>
<keyword evidence="1 6" id="KW-0808">Transferase</keyword>
<dbReference type="PANTHER" id="PTHR20275:SF0">
    <property type="entry name" value="NAD KINASE"/>
    <property type="match status" value="1"/>
</dbReference>
<dbReference type="PANTHER" id="PTHR20275">
    <property type="entry name" value="NAD KINASE"/>
    <property type="match status" value="1"/>
</dbReference>
<accession>A0A2K2U228</accession>
<comment type="catalytic activity">
    <reaction evidence="5 6">
        <text>NAD(+) + ATP = ADP + NADP(+) + H(+)</text>
        <dbReference type="Rhea" id="RHEA:18629"/>
        <dbReference type="ChEBI" id="CHEBI:15378"/>
        <dbReference type="ChEBI" id="CHEBI:30616"/>
        <dbReference type="ChEBI" id="CHEBI:57540"/>
        <dbReference type="ChEBI" id="CHEBI:58349"/>
        <dbReference type="ChEBI" id="CHEBI:456216"/>
        <dbReference type="EC" id="2.7.1.23"/>
    </reaction>
</comment>
<dbReference type="InterPro" id="IPR017437">
    <property type="entry name" value="ATP-NAD_kinase_PpnK-typ_C"/>
</dbReference>
<feature type="binding site" evidence="6">
    <location>
        <begin position="66"/>
        <end position="67"/>
    </location>
    <ligand>
        <name>NAD(+)</name>
        <dbReference type="ChEBI" id="CHEBI:57540"/>
    </ligand>
</feature>
<dbReference type="GO" id="GO:0005737">
    <property type="term" value="C:cytoplasm"/>
    <property type="evidence" value="ECO:0007669"/>
    <property type="project" value="UniProtKB-SubCell"/>
</dbReference>
<keyword evidence="6" id="KW-0067">ATP-binding</keyword>
<dbReference type="Pfam" id="PF01513">
    <property type="entry name" value="NAD_kinase"/>
    <property type="match status" value="1"/>
</dbReference>
<comment type="cofactor">
    <cofactor evidence="6">
        <name>a divalent metal cation</name>
        <dbReference type="ChEBI" id="CHEBI:60240"/>
    </cofactor>
</comment>
<reference evidence="7 8" key="1">
    <citation type="journal article" date="2018" name="Int. J. Syst. Evol. Microbiol.">
        <title>Rubneribacter badeniensis gen. nov., sp. nov. and Enteroscipio rubneri gen. nov., sp. nov., new members of the Eggerthellaceae isolated from human faeces.</title>
        <authorList>
            <person name="Danylec N."/>
            <person name="Gobl A."/>
            <person name="Stoll D.A."/>
            <person name="Hetzer B."/>
            <person name="Kulling S.E."/>
            <person name="Huch M."/>
        </authorList>
    </citation>
    <scope>NUCLEOTIDE SEQUENCE [LARGE SCALE GENOMIC DNA]</scope>
    <source>
        <strain evidence="7 8">ResAG-85</strain>
    </source>
</reference>
<evidence type="ECO:0000256" key="1">
    <source>
        <dbReference type="ARBA" id="ARBA00022679"/>
    </source>
</evidence>
<feature type="binding site" evidence="6">
    <location>
        <begin position="220"/>
        <end position="225"/>
    </location>
    <ligand>
        <name>NAD(+)</name>
        <dbReference type="ChEBI" id="CHEBI:57540"/>
    </ligand>
</feature>
<comment type="caution">
    <text evidence="7">The sequence shown here is derived from an EMBL/GenBank/DDBJ whole genome shotgun (WGS) entry which is preliminary data.</text>
</comment>
<dbReference type="GO" id="GO:0005524">
    <property type="term" value="F:ATP binding"/>
    <property type="evidence" value="ECO:0007669"/>
    <property type="project" value="UniProtKB-KW"/>
</dbReference>
<feature type="binding site" evidence="6">
    <location>
        <position position="207"/>
    </location>
    <ligand>
        <name>NAD(+)</name>
        <dbReference type="ChEBI" id="CHEBI:57540"/>
    </ligand>
</feature>
<dbReference type="SUPFAM" id="SSF111331">
    <property type="entry name" value="NAD kinase/diacylglycerol kinase-like"/>
    <property type="match status" value="1"/>
</dbReference>
<dbReference type="InterPro" id="IPR017438">
    <property type="entry name" value="ATP-NAD_kinase_N"/>
</dbReference>
<dbReference type="GO" id="GO:0051287">
    <property type="term" value="F:NAD binding"/>
    <property type="evidence" value="ECO:0007669"/>
    <property type="project" value="UniProtKB-ARBA"/>
</dbReference>
<keyword evidence="4 6" id="KW-0520">NAD</keyword>
<comment type="function">
    <text evidence="6">Involved in the regulation of the intracellular balance of NAD and NADP, and is a key enzyme in the biosynthesis of NADP. Catalyzes specifically the phosphorylation on 2'-hydroxyl of the adenosine moiety of NAD to yield NADP.</text>
</comment>
<feature type="binding site" evidence="6">
    <location>
        <position position="190"/>
    </location>
    <ligand>
        <name>NAD(+)</name>
        <dbReference type="ChEBI" id="CHEBI:57540"/>
    </ligand>
</feature>
<organism evidence="7 8">
    <name type="scientific">Rubneribacter badeniensis</name>
    <dbReference type="NCBI Taxonomy" id="2070688"/>
    <lineage>
        <taxon>Bacteria</taxon>
        <taxon>Bacillati</taxon>
        <taxon>Actinomycetota</taxon>
        <taxon>Coriobacteriia</taxon>
        <taxon>Eggerthellales</taxon>
        <taxon>Eggerthellaceae</taxon>
        <taxon>Rubneribacter</taxon>
    </lineage>
</organism>
<evidence type="ECO:0000256" key="4">
    <source>
        <dbReference type="ARBA" id="ARBA00023027"/>
    </source>
</evidence>